<gene>
    <name evidence="1" type="ORF">F383_06756</name>
</gene>
<reference evidence="2" key="1">
    <citation type="submission" date="2014-09" db="EMBL/GenBank/DDBJ databases">
        <authorList>
            <person name="Mudge J."/>
            <person name="Ramaraj T."/>
            <person name="Lindquist I.E."/>
            <person name="Bharti A.K."/>
            <person name="Sundararajan A."/>
            <person name="Cameron C.T."/>
            <person name="Woodward J.E."/>
            <person name="May G.D."/>
            <person name="Brubaker C."/>
            <person name="Broadhvest J."/>
            <person name="Wilkins T.A."/>
        </authorList>
    </citation>
    <scope>NUCLEOTIDE SEQUENCE</scope>
    <source>
        <strain evidence="2">cv. AKA8401</strain>
    </source>
</reference>
<evidence type="ECO:0000313" key="2">
    <source>
        <dbReference type="Proteomes" id="UP000032142"/>
    </source>
</evidence>
<proteinExistence type="predicted"/>
<accession>A0A0B0PPN8</accession>
<dbReference type="Proteomes" id="UP000032142">
    <property type="component" value="Unassembled WGS sequence"/>
</dbReference>
<dbReference type="AlphaFoldDB" id="A0A0B0PPN8"/>
<organism evidence="1 2">
    <name type="scientific">Gossypium arboreum</name>
    <name type="common">Tree cotton</name>
    <name type="synonym">Gossypium nanking</name>
    <dbReference type="NCBI Taxonomy" id="29729"/>
    <lineage>
        <taxon>Eukaryota</taxon>
        <taxon>Viridiplantae</taxon>
        <taxon>Streptophyta</taxon>
        <taxon>Embryophyta</taxon>
        <taxon>Tracheophyta</taxon>
        <taxon>Spermatophyta</taxon>
        <taxon>Magnoliopsida</taxon>
        <taxon>eudicotyledons</taxon>
        <taxon>Gunneridae</taxon>
        <taxon>Pentapetalae</taxon>
        <taxon>rosids</taxon>
        <taxon>malvids</taxon>
        <taxon>Malvales</taxon>
        <taxon>Malvaceae</taxon>
        <taxon>Malvoideae</taxon>
        <taxon>Gossypium</taxon>
    </lineage>
</organism>
<sequence length="85" mass="9695">MNLQDASPYKPRSPLLHISHRIQRSTRHQVSSLLLALPHLLCYSLSVVRAPNFCLLGILLLSALLQDATLHDQHRLELLDHLCLR</sequence>
<evidence type="ECO:0000313" key="1">
    <source>
        <dbReference type="EMBL" id="KHG25361.1"/>
    </source>
</evidence>
<dbReference type="EMBL" id="KN432152">
    <property type="protein sequence ID" value="KHG25361.1"/>
    <property type="molecule type" value="Genomic_DNA"/>
</dbReference>
<protein>
    <submittedName>
        <fullName evidence="1">Uncharacterized protein</fullName>
    </submittedName>
</protein>
<name>A0A0B0PPN8_GOSAR</name>
<keyword evidence="2" id="KW-1185">Reference proteome</keyword>